<keyword evidence="7 12" id="KW-0812">Transmembrane</keyword>
<evidence type="ECO:0000256" key="9">
    <source>
        <dbReference type="ARBA" id="ARBA00022989"/>
    </source>
</evidence>
<feature type="transmembrane region" description="Helical" evidence="12">
    <location>
        <begin position="378"/>
        <end position="399"/>
    </location>
</feature>
<evidence type="ECO:0000256" key="6">
    <source>
        <dbReference type="ARBA" id="ARBA00022597"/>
    </source>
</evidence>
<feature type="transmembrane region" description="Helical" evidence="12">
    <location>
        <begin position="71"/>
        <end position="96"/>
    </location>
</feature>
<dbReference type="GO" id="GO:0008506">
    <property type="term" value="F:sucrose:proton symporter activity"/>
    <property type="evidence" value="ECO:0007669"/>
    <property type="project" value="UniProtKB-ARBA"/>
</dbReference>
<evidence type="ECO:0000256" key="3">
    <source>
        <dbReference type="ARBA" id="ARBA00007134"/>
    </source>
</evidence>
<feature type="compositionally biased region" description="Low complexity" evidence="11">
    <location>
        <begin position="38"/>
        <end position="55"/>
    </location>
</feature>
<evidence type="ECO:0000256" key="8">
    <source>
        <dbReference type="ARBA" id="ARBA00022847"/>
    </source>
</evidence>
<feature type="transmembrane region" description="Helical" evidence="12">
    <location>
        <begin position="140"/>
        <end position="160"/>
    </location>
</feature>
<keyword evidence="8" id="KW-0769">Symport</keyword>
<comment type="similarity">
    <text evidence="3">Belongs to the glycoside-pentoside-hexuronide (GPH) cation symporter transporter (TC 2.A.2.4) family.</text>
</comment>
<dbReference type="GO" id="GO:0005886">
    <property type="term" value="C:plasma membrane"/>
    <property type="evidence" value="ECO:0007669"/>
    <property type="project" value="UniProtKB-SubCell"/>
</dbReference>
<keyword evidence="9 12" id="KW-1133">Transmembrane helix</keyword>
<evidence type="ECO:0000313" key="13">
    <source>
        <dbReference type="EMBL" id="JAT41346.1"/>
    </source>
</evidence>
<dbReference type="Pfam" id="PF07690">
    <property type="entry name" value="MFS_1"/>
    <property type="match status" value="1"/>
</dbReference>
<dbReference type="InterPro" id="IPR036259">
    <property type="entry name" value="MFS_trans_sf"/>
</dbReference>
<dbReference type="EMBL" id="GDJX01026590">
    <property type="protein sequence ID" value="JAT41346.1"/>
    <property type="molecule type" value="Transcribed_RNA"/>
</dbReference>
<keyword evidence="6" id="KW-0762">Sugar transport</keyword>
<dbReference type="Gene3D" id="1.20.1250.20">
    <property type="entry name" value="MFS general substrate transporter like domains"/>
    <property type="match status" value="1"/>
</dbReference>
<dbReference type="PANTHER" id="PTHR19432">
    <property type="entry name" value="SUGAR TRANSPORTER"/>
    <property type="match status" value="1"/>
</dbReference>
<feature type="transmembrane region" description="Helical" evidence="12">
    <location>
        <begin position="502"/>
        <end position="521"/>
    </location>
</feature>
<feature type="transmembrane region" description="Helical" evidence="12">
    <location>
        <begin position="266"/>
        <end position="286"/>
    </location>
</feature>
<evidence type="ECO:0000256" key="10">
    <source>
        <dbReference type="ARBA" id="ARBA00023136"/>
    </source>
</evidence>
<sequence>MEGMVSIRVPYRHLNEAELELIRLDGPDANGDADLDSSRASSDVPPSSPSPYSHSGHGTTPQASPSGLKTLILGCMVAAGVQFGWALQLSLLTPYIQTLGIEHAFSSFIWLCGPITGLIVQPFVGIWSDKCHSKYGRRRPFIFVGSLLISCAVIIIGFSADIGYMLGDTKEHCRDYKGPRWRAVAVFIIGFWMLDLANNTVQGPARALLADLSGPNQRNIANGIFCSWMAVGNILGFSSGASGQWHRWFPFLTTRACCEACGNLKAAFLVAVVFLIFCTFVTLYFAKEVPLVNSANISSDAAPLLKDAHQHSREMLNTDTGISENGHKLETKMAKRKVHMEKLTESNSNVDSQVEAFNDRPSAVMVNLLTSLRHLPHGMHPVLLVMSLTWLSWFPFFLFDTDWMGREVFHGDPKGNSEEMKIYHQGVREGAFGLLLNSVVLLVSSFLVEPLCKWIGSRLVWALSNFIVFLCMAATTIISLLSLDEYRKGIQHIIGGNGAYKVAALVLFALLGLPLSITYSVPYSMTAELTADTGGGQGLATGVLNLAIVIPQMVVSLGAGPWDALFGGGNVPAFVLASLFSLLAGIISVLKLPRLSSRSSYSSGFHGFG</sequence>
<comment type="pathway">
    <text evidence="2">Glycan biosynthesis; sucrose metabolism.</text>
</comment>
<comment type="subcellular location">
    <subcellularLocation>
        <location evidence="1">Cell membrane</location>
        <topology evidence="1">Multi-pass membrane protein</topology>
    </subcellularLocation>
</comment>
<dbReference type="GO" id="GO:0005364">
    <property type="term" value="F:maltose:proton symporter activity"/>
    <property type="evidence" value="ECO:0007669"/>
    <property type="project" value="UniProtKB-ARBA"/>
</dbReference>
<evidence type="ECO:0000256" key="4">
    <source>
        <dbReference type="ARBA" id="ARBA00022448"/>
    </source>
</evidence>
<dbReference type="CDD" id="cd17313">
    <property type="entry name" value="MFS_SLC45_SUC"/>
    <property type="match status" value="1"/>
</dbReference>
<feature type="region of interest" description="Disordered" evidence="11">
    <location>
        <begin position="32"/>
        <end position="63"/>
    </location>
</feature>
<proteinExistence type="inferred from homology"/>
<gene>
    <name evidence="13" type="primary">SUT4_3</name>
    <name evidence="13" type="ORF">g.56509</name>
</gene>
<evidence type="ECO:0000256" key="12">
    <source>
        <dbReference type="SAM" id="Phobius"/>
    </source>
</evidence>
<evidence type="ECO:0000256" key="2">
    <source>
        <dbReference type="ARBA" id="ARBA00004914"/>
    </source>
</evidence>
<dbReference type="AlphaFoldDB" id="A0A1D1XG59"/>
<feature type="transmembrane region" description="Helical" evidence="12">
    <location>
        <begin position="430"/>
        <end position="448"/>
    </location>
</feature>
<dbReference type="PANTHER" id="PTHR19432:SF35">
    <property type="entry name" value="SOLUTE CARRIER FAMILY 45 MEMBER 3 ISOFORM X1"/>
    <property type="match status" value="1"/>
</dbReference>
<evidence type="ECO:0000256" key="11">
    <source>
        <dbReference type="SAM" id="MobiDB-lite"/>
    </source>
</evidence>
<feature type="transmembrane region" description="Helical" evidence="12">
    <location>
        <begin position="180"/>
        <end position="197"/>
    </location>
</feature>
<evidence type="ECO:0000256" key="7">
    <source>
        <dbReference type="ARBA" id="ARBA00022692"/>
    </source>
</evidence>
<dbReference type="SUPFAM" id="SSF103473">
    <property type="entry name" value="MFS general substrate transporter"/>
    <property type="match status" value="1"/>
</dbReference>
<reference evidence="13" key="1">
    <citation type="submission" date="2015-07" db="EMBL/GenBank/DDBJ databases">
        <title>Transcriptome Assembly of Anthurium amnicola.</title>
        <authorList>
            <person name="Suzuki J."/>
        </authorList>
    </citation>
    <scope>NUCLEOTIDE SEQUENCE</scope>
</reference>
<dbReference type="FunFam" id="1.20.1250.20:FF:000182">
    <property type="entry name" value="Sucrose transporter SUC2"/>
    <property type="match status" value="1"/>
</dbReference>
<keyword evidence="10 12" id="KW-0472">Membrane</keyword>
<dbReference type="GO" id="GO:0042950">
    <property type="term" value="F:salicin transmembrane transporter activity"/>
    <property type="evidence" value="ECO:0007669"/>
    <property type="project" value="UniProtKB-ARBA"/>
</dbReference>
<organism evidence="13">
    <name type="scientific">Anthurium amnicola</name>
    <dbReference type="NCBI Taxonomy" id="1678845"/>
    <lineage>
        <taxon>Eukaryota</taxon>
        <taxon>Viridiplantae</taxon>
        <taxon>Streptophyta</taxon>
        <taxon>Embryophyta</taxon>
        <taxon>Tracheophyta</taxon>
        <taxon>Spermatophyta</taxon>
        <taxon>Magnoliopsida</taxon>
        <taxon>Liliopsida</taxon>
        <taxon>Araceae</taxon>
        <taxon>Pothoideae</taxon>
        <taxon>Potheae</taxon>
        <taxon>Anthurium</taxon>
    </lineage>
</organism>
<evidence type="ECO:0000256" key="1">
    <source>
        <dbReference type="ARBA" id="ARBA00004651"/>
    </source>
</evidence>
<dbReference type="FunFam" id="1.20.1250.20:FF:000366">
    <property type="entry name" value="Sucrose transport protein SUT5"/>
    <property type="match status" value="1"/>
</dbReference>
<keyword evidence="4" id="KW-0813">Transport</keyword>
<dbReference type="InterPro" id="IPR011701">
    <property type="entry name" value="MFS"/>
</dbReference>
<feature type="transmembrane region" description="Helical" evidence="12">
    <location>
        <begin position="460"/>
        <end position="481"/>
    </location>
</feature>
<protein>
    <submittedName>
        <fullName evidence="13">Sucrose transport protein SUT4</fullName>
    </submittedName>
</protein>
<evidence type="ECO:0000256" key="5">
    <source>
        <dbReference type="ARBA" id="ARBA00022475"/>
    </source>
</evidence>
<name>A0A1D1XG59_9ARAE</name>
<keyword evidence="5" id="KW-1003">Cell membrane</keyword>
<accession>A0A1D1XG59</accession>
<feature type="transmembrane region" description="Helical" evidence="12">
    <location>
        <begin position="108"/>
        <end position="128"/>
    </location>
</feature>
<feature type="transmembrane region" description="Helical" evidence="12">
    <location>
        <begin position="571"/>
        <end position="590"/>
    </location>
</feature>